<dbReference type="Proteomes" id="UP000824120">
    <property type="component" value="Chromosome 4"/>
</dbReference>
<evidence type="ECO:0000313" key="1">
    <source>
        <dbReference type="EMBL" id="KAG5608669.1"/>
    </source>
</evidence>
<evidence type="ECO:0000313" key="2">
    <source>
        <dbReference type="Proteomes" id="UP000824120"/>
    </source>
</evidence>
<accession>A0A9J5Z8S7</accession>
<gene>
    <name evidence="1" type="ORF">H5410_019950</name>
</gene>
<dbReference type="AlphaFoldDB" id="A0A9J5Z8S7"/>
<organism evidence="1 2">
    <name type="scientific">Solanum commersonii</name>
    <name type="common">Commerson's wild potato</name>
    <name type="synonym">Commerson's nightshade</name>
    <dbReference type="NCBI Taxonomy" id="4109"/>
    <lineage>
        <taxon>Eukaryota</taxon>
        <taxon>Viridiplantae</taxon>
        <taxon>Streptophyta</taxon>
        <taxon>Embryophyta</taxon>
        <taxon>Tracheophyta</taxon>
        <taxon>Spermatophyta</taxon>
        <taxon>Magnoliopsida</taxon>
        <taxon>eudicotyledons</taxon>
        <taxon>Gunneridae</taxon>
        <taxon>Pentapetalae</taxon>
        <taxon>asterids</taxon>
        <taxon>lamiids</taxon>
        <taxon>Solanales</taxon>
        <taxon>Solanaceae</taxon>
        <taxon>Solanoideae</taxon>
        <taxon>Solaneae</taxon>
        <taxon>Solanum</taxon>
    </lineage>
</organism>
<protein>
    <submittedName>
        <fullName evidence="1">Uncharacterized protein</fullName>
    </submittedName>
</protein>
<name>A0A9J5Z8S7_SOLCO</name>
<comment type="caution">
    <text evidence="1">The sequence shown here is derived from an EMBL/GenBank/DDBJ whole genome shotgun (WGS) entry which is preliminary data.</text>
</comment>
<reference evidence="1 2" key="1">
    <citation type="submission" date="2020-09" db="EMBL/GenBank/DDBJ databases">
        <title>De no assembly of potato wild relative species, Solanum commersonii.</title>
        <authorList>
            <person name="Cho K."/>
        </authorList>
    </citation>
    <scope>NUCLEOTIDE SEQUENCE [LARGE SCALE GENOMIC DNA]</scope>
    <source>
        <strain evidence="1">LZ3.2</strain>
        <tissue evidence="1">Leaf</tissue>
    </source>
</reference>
<dbReference type="EMBL" id="JACXVP010000004">
    <property type="protein sequence ID" value="KAG5608669.1"/>
    <property type="molecule type" value="Genomic_DNA"/>
</dbReference>
<sequence>MLFIFKANTDVSEICIKLGLYSSTVHYPAKRIRGFPARYCFIQRVFLEASSAVITAKILELVLQLQDIALDEVCLSDDLIVPRPSCEHANEFLSRIDNCKKPWYEVIGLLRTIGEGQRSSSFE</sequence>
<proteinExistence type="predicted"/>
<keyword evidence="2" id="KW-1185">Reference proteome</keyword>